<protein>
    <submittedName>
        <fullName evidence="1">Uncharacterized protein</fullName>
    </submittedName>
</protein>
<dbReference type="AlphaFoldDB" id="X1CRA1"/>
<proteinExistence type="predicted"/>
<dbReference type="EMBL" id="BART01012905">
    <property type="protein sequence ID" value="GAG86806.1"/>
    <property type="molecule type" value="Genomic_DNA"/>
</dbReference>
<sequence length="51" mass="6247">MEALVEYGIQDEEVLHWYILEFLEFDIPRKKTCKHYNPRADKFDYPHCAPF</sequence>
<feature type="non-terminal residue" evidence="1">
    <location>
        <position position="51"/>
    </location>
</feature>
<organism evidence="1">
    <name type="scientific">marine sediment metagenome</name>
    <dbReference type="NCBI Taxonomy" id="412755"/>
    <lineage>
        <taxon>unclassified sequences</taxon>
        <taxon>metagenomes</taxon>
        <taxon>ecological metagenomes</taxon>
    </lineage>
</organism>
<reference evidence="1" key="1">
    <citation type="journal article" date="2014" name="Front. Microbiol.">
        <title>High frequency of phylogenetically diverse reductive dehalogenase-homologous genes in deep subseafloor sedimentary metagenomes.</title>
        <authorList>
            <person name="Kawai M."/>
            <person name="Futagami T."/>
            <person name="Toyoda A."/>
            <person name="Takaki Y."/>
            <person name="Nishi S."/>
            <person name="Hori S."/>
            <person name="Arai W."/>
            <person name="Tsubouchi T."/>
            <person name="Morono Y."/>
            <person name="Uchiyama I."/>
            <person name="Ito T."/>
            <person name="Fujiyama A."/>
            <person name="Inagaki F."/>
            <person name="Takami H."/>
        </authorList>
    </citation>
    <scope>NUCLEOTIDE SEQUENCE</scope>
    <source>
        <strain evidence="1">Expedition CK06-06</strain>
    </source>
</reference>
<evidence type="ECO:0000313" key="1">
    <source>
        <dbReference type="EMBL" id="GAG86806.1"/>
    </source>
</evidence>
<comment type="caution">
    <text evidence="1">The sequence shown here is derived from an EMBL/GenBank/DDBJ whole genome shotgun (WGS) entry which is preliminary data.</text>
</comment>
<name>X1CRA1_9ZZZZ</name>
<accession>X1CRA1</accession>
<gene>
    <name evidence="1" type="ORF">S01H4_26676</name>
</gene>